<organism evidence="2 3">
    <name type="scientific">Parapedobacter indicus</name>
    <dbReference type="NCBI Taxonomy" id="1477437"/>
    <lineage>
        <taxon>Bacteria</taxon>
        <taxon>Pseudomonadati</taxon>
        <taxon>Bacteroidota</taxon>
        <taxon>Sphingobacteriia</taxon>
        <taxon>Sphingobacteriales</taxon>
        <taxon>Sphingobacteriaceae</taxon>
        <taxon>Parapedobacter</taxon>
    </lineage>
</organism>
<name>A0A1I3INZ4_9SPHI</name>
<sequence length="329" mass="35748">MKTVLIMLVIGFLTMADSRGKDQILQATCVSGEGCTFRLLDVTGEEMDVVLGTDKVYSSIGGDDLLVHAKVGDGWKTYIERDLTRGELDRLYGGDGYTMIYLFDPQVQPKDGAWKGRTGTPVASPCVADIGSYLGRIQGLHKAGTIRFPKPFKPQFLLNNAYMRWVTVAPNRFRGVMDFGGGLASPMKLVYDAIIVNEERIEGAFEITVSVPEQAPCQVTVPVSFDCVVAADDEAGDPLRESEEDDLLPVRSKGNPADELLPVKPKGEGDDLLPVKSKGNRGDELLPVTPKSQGDDLLPVKAKGQDDDLLPIKPKGTSDDLQPVKPKKN</sequence>
<evidence type="ECO:0000256" key="1">
    <source>
        <dbReference type="SAM" id="MobiDB-lite"/>
    </source>
</evidence>
<dbReference type="EMBL" id="FOQO01000004">
    <property type="protein sequence ID" value="SFI49676.1"/>
    <property type="molecule type" value="Genomic_DNA"/>
</dbReference>
<reference evidence="2 3" key="1">
    <citation type="submission" date="2016-10" db="EMBL/GenBank/DDBJ databases">
        <authorList>
            <person name="de Groot N.N."/>
        </authorList>
    </citation>
    <scope>NUCLEOTIDE SEQUENCE [LARGE SCALE GENOMIC DNA]</scope>
    <source>
        <strain evidence="2 3">RK1</strain>
    </source>
</reference>
<keyword evidence="3" id="KW-1185">Reference proteome</keyword>
<evidence type="ECO:0000313" key="3">
    <source>
        <dbReference type="Proteomes" id="UP000198670"/>
    </source>
</evidence>
<dbReference type="AlphaFoldDB" id="A0A1I3INZ4"/>
<dbReference type="Proteomes" id="UP000198670">
    <property type="component" value="Unassembled WGS sequence"/>
</dbReference>
<dbReference type="STRING" id="1477437.SAMN05444682_104166"/>
<feature type="compositionally biased region" description="Acidic residues" evidence="1">
    <location>
        <begin position="235"/>
        <end position="247"/>
    </location>
</feature>
<dbReference type="OrthoDB" id="797714at2"/>
<gene>
    <name evidence="2" type="ORF">SAMN05444682_104166</name>
</gene>
<evidence type="ECO:0000313" key="2">
    <source>
        <dbReference type="EMBL" id="SFI49676.1"/>
    </source>
</evidence>
<protein>
    <submittedName>
        <fullName evidence="2">Uncharacterized protein</fullName>
    </submittedName>
</protein>
<feature type="region of interest" description="Disordered" evidence="1">
    <location>
        <begin position="235"/>
        <end position="329"/>
    </location>
</feature>
<dbReference type="RefSeq" id="WP_090626433.1">
    <property type="nucleotide sequence ID" value="NZ_FOQO01000004.1"/>
</dbReference>
<proteinExistence type="predicted"/>
<accession>A0A1I3INZ4</accession>